<accession>A1SZ50</accession>
<dbReference type="AlphaFoldDB" id="A1SZ50"/>
<protein>
    <submittedName>
        <fullName evidence="2">Uncharacterized protein</fullName>
    </submittedName>
</protein>
<dbReference type="RefSeq" id="WP_011771319.1">
    <property type="nucleotide sequence ID" value="NC_008709.1"/>
</dbReference>
<dbReference type="EMBL" id="CP000510">
    <property type="protein sequence ID" value="ABM04765.1"/>
    <property type="molecule type" value="Genomic_DNA"/>
</dbReference>
<dbReference type="Proteomes" id="UP000000639">
    <property type="component" value="Chromosome"/>
</dbReference>
<dbReference type="KEGG" id="pin:Ping_3065"/>
<keyword evidence="1" id="KW-0732">Signal</keyword>
<sequence>MSKKSALGLFICLCQFISSNAIATDSIITGTTDLSTSWLSGGSIQFNNSLCVGLGAPATTYKVRMTGSGSGNSFSLQKNATDTLEYTIEWASQSGQTSGFSATSGVYITGQPSGQSTDCSAKNATLIVKISAAQLQQAKSGSHTGTITITVEPE</sequence>
<dbReference type="STRING" id="357804.Ping_3065"/>
<evidence type="ECO:0000313" key="3">
    <source>
        <dbReference type="Proteomes" id="UP000000639"/>
    </source>
</evidence>
<evidence type="ECO:0000313" key="2">
    <source>
        <dbReference type="EMBL" id="ABM04765.1"/>
    </source>
</evidence>
<dbReference type="HOGENOM" id="CLU_1702804_0_0_6"/>
<feature type="signal peptide" evidence="1">
    <location>
        <begin position="1"/>
        <end position="23"/>
    </location>
</feature>
<name>A1SZ50_PSYIN</name>
<gene>
    <name evidence="2" type="ordered locus">Ping_3065</name>
</gene>
<reference evidence="2 3" key="1">
    <citation type="submission" date="2007-01" db="EMBL/GenBank/DDBJ databases">
        <title>Complete sequence of Psychromonas ingrahamii 37.</title>
        <authorList>
            <consortium name="US DOE Joint Genome Institute"/>
            <person name="Copeland A."/>
            <person name="Lucas S."/>
            <person name="Lapidus A."/>
            <person name="Barry K."/>
            <person name="Detter J.C."/>
            <person name="Glavina del Rio T."/>
            <person name="Hammon N."/>
            <person name="Israni S."/>
            <person name="Dalin E."/>
            <person name="Tice H."/>
            <person name="Pitluck S."/>
            <person name="Thompson L.S."/>
            <person name="Brettin T."/>
            <person name="Bruce D."/>
            <person name="Han C."/>
            <person name="Tapia R."/>
            <person name="Schmutz J."/>
            <person name="Larimer F."/>
            <person name="Land M."/>
            <person name="Hauser L."/>
            <person name="Kyrpides N."/>
            <person name="Ivanova N."/>
            <person name="Staley J."/>
            <person name="Richardson P."/>
        </authorList>
    </citation>
    <scope>NUCLEOTIDE SEQUENCE [LARGE SCALE GENOMIC DNA]</scope>
    <source>
        <strain evidence="2 3">37</strain>
    </source>
</reference>
<keyword evidence="3" id="KW-1185">Reference proteome</keyword>
<evidence type="ECO:0000256" key="1">
    <source>
        <dbReference type="SAM" id="SignalP"/>
    </source>
</evidence>
<feature type="chain" id="PRO_5002637148" evidence="1">
    <location>
        <begin position="24"/>
        <end position="154"/>
    </location>
</feature>
<organism evidence="2 3">
    <name type="scientific">Psychromonas ingrahamii (strain DSM 17664 / CCUG 51855 / 37)</name>
    <dbReference type="NCBI Taxonomy" id="357804"/>
    <lineage>
        <taxon>Bacteria</taxon>
        <taxon>Pseudomonadati</taxon>
        <taxon>Pseudomonadota</taxon>
        <taxon>Gammaproteobacteria</taxon>
        <taxon>Alteromonadales</taxon>
        <taxon>Psychromonadaceae</taxon>
        <taxon>Psychromonas</taxon>
    </lineage>
</organism>
<proteinExistence type="predicted"/>